<keyword evidence="3" id="KW-1201">Platelet aggregation inhibiting toxin</keyword>
<evidence type="ECO:0000313" key="13">
    <source>
        <dbReference type="EMBL" id="CAD7634027.1"/>
    </source>
</evidence>
<dbReference type="SUPFAM" id="SSF101887">
    <property type="entry name" value="Apyrase"/>
    <property type="match status" value="1"/>
</dbReference>
<dbReference type="FunFam" id="2.120.10.100:FF:000001">
    <property type="entry name" value="Soluble calcium-activated nucleotidase 1"/>
    <property type="match status" value="1"/>
</dbReference>
<feature type="binding site" evidence="11">
    <location>
        <position position="284"/>
    </location>
    <ligand>
        <name>Ca(2+)</name>
        <dbReference type="ChEBI" id="CHEBI:29108"/>
    </ligand>
</feature>
<evidence type="ECO:0000256" key="11">
    <source>
        <dbReference type="PIRSR" id="PIRSR609283-1"/>
    </source>
</evidence>
<feature type="binding site" evidence="11">
    <location>
        <position position="215"/>
    </location>
    <ligand>
        <name>Ca(2+)</name>
        <dbReference type="ChEBI" id="CHEBI:29108"/>
    </ligand>
</feature>
<dbReference type="EMBL" id="CAJPIZ010013828">
    <property type="protein sequence ID" value="CAG2114457.1"/>
    <property type="molecule type" value="Genomic_DNA"/>
</dbReference>
<dbReference type="GO" id="GO:0004382">
    <property type="term" value="F:GDP phosphatase activity"/>
    <property type="evidence" value="ECO:0007669"/>
    <property type="project" value="TreeGrafter"/>
</dbReference>
<keyword evidence="5" id="KW-0378">Hydrolase</keyword>
<evidence type="ECO:0000256" key="12">
    <source>
        <dbReference type="SAM" id="Phobius"/>
    </source>
</evidence>
<evidence type="ECO:0000256" key="4">
    <source>
        <dbReference type="ARBA" id="ARBA00022723"/>
    </source>
</evidence>
<dbReference type="AlphaFoldDB" id="A0A7R9Q7M5"/>
<sequence length="401" mass="46147">MKDWRKAVHKTPISYTVTNNTLRLQTQFVTVVSIAGIVVLFILYSLVPRSRVSTLHDPIRDKHLDDDHQHIHHHKDCVTRTPYNTTYPLSRPEYLSDEKIRFRIAVITDLDTDSRQPSDGHHDSWISYLLKGYLTYYPNEDYIQVKWDKRSVGLHTTLAAEGRALELSELIVFNGKLYSCDDRTGIVYEMRDNIAIPWVILNDGDGNNGQHFKCEWLSVKDQTLYVGGLGKEWTSITGDPINNNPQWIKTVSPTGEVVHQNWRDNYLALRSSCGIQFPGYVIHESAVWSDVHQKWYFLPRRVSSTKYDEKEDERKGSNIMLISNKDFKDVQMRTVGPVLPTHGFSSFKFVPNTKDRVIVALKSEEDSGVIKTYITGFTVDGKVLLSEQLIGNYKYEGIEFI</sequence>
<feature type="binding site" evidence="11">
    <location>
        <position position="169"/>
    </location>
    <ligand>
        <name>Ca(2+)</name>
        <dbReference type="ChEBI" id="CHEBI:29108"/>
    </ligand>
</feature>
<keyword evidence="7" id="KW-1199">Hemostasis impairing toxin</keyword>
<feature type="binding site" evidence="11">
    <location>
        <position position="168"/>
    </location>
    <ligand>
        <name>Ca(2+)</name>
        <dbReference type="ChEBI" id="CHEBI:29108"/>
    </ligand>
</feature>
<dbReference type="InterPro" id="IPR009283">
    <property type="entry name" value="Apyrase"/>
</dbReference>
<proteinExistence type="inferred from homology"/>
<organism evidence="13">
    <name type="scientific">Medioppia subpectinata</name>
    <dbReference type="NCBI Taxonomy" id="1979941"/>
    <lineage>
        <taxon>Eukaryota</taxon>
        <taxon>Metazoa</taxon>
        <taxon>Ecdysozoa</taxon>
        <taxon>Arthropoda</taxon>
        <taxon>Chelicerata</taxon>
        <taxon>Arachnida</taxon>
        <taxon>Acari</taxon>
        <taxon>Acariformes</taxon>
        <taxon>Sarcoptiformes</taxon>
        <taxon>Oribatida</taxon>
        <taxon>Brachypylina</taxon>
        <taxon>Oppioidea</taxon>
        <taxon>Oppiidae</taxon>
        <taxon>Medioppia</taxon>
    </lineage>
</organism>
<dbReference type="Pfam" id="PF06079">
    <property type="entry name" value="Apyrase"/>
    <property type="match status" value="1"/>
</dbReference>
<name>A0A7R9Q7M5_9ACAR</name>
<evidence type="ECO:0000256" key="9">
    <source>
        <dbReference type="ARBA" id="ARBA00047297"/>
    </source>
</evidence>
<evidence type="ECO:0000256" key="10">
    <source>
        <dbReference type="ARBA" id="ARBA00074431"/>
    </source>
</evidence>
<dbReference type="GO" id="GO:0030166">
    <property type="term" value="P:proteoglycan biosynthetic process"/>
    <property type="evidence" value="ECO:0007669"/>
    <property type="project" value="TreeGrafter"/>
</dbReference>
<dbReference type="PANTHER" id="PTHR13023">
    <property type="entry name" value="APYRASE"/>
    <property type="match status" value="1"/>
</dbReference>
<comment type="catalytic activity">
    <reaction evidence="9">
        <text>a ribonucleoside 5'-triphosphate + 2 H2O = a ribonucleoside 5'-phosphate + 2 phosphate + 2 H(+)</text>
        <dbReference type="Rhea" id="RHEA:36795"/>
        <dbReference type="ChEBI" id="CHEBI:15377"/>
        <dbReference type="ChEBI" id="CHEBI:15378"/>
        <dbReference type="ChEBI" id="CHEBI:43474"/>
        <dbReference type="ChEBI" id="CHEBI:58043"/>
        <dbReference type="ChEBI" id="CHEBI:61557"/>
        <dbReference type="EC" id="3.6.1.5"/>
    </reaction>
    <physiologicalReaction direction="left-to-right" evidence="9">
        <dbReference type="Rhea" id="RHEA:36796"/>
    </physiologicalReaction>
</comment>
<dbReference type="GO" id="GO:0005509">
    <property type="term" value="F:calcium ion binding"/>
    <property type="evidence" value="ECO:0007669"/>
    <property type="project" value="InterPro"/>
</dbReference>
<evidence type="ECO:0000256" key="7">
    <source>
        <dbReference type="ARBA" id="ARBA00023240"/>
    </source>
</evidence>
<keyword evidence="12" id="KW-1133">Transmembrane helix</keyword>
<evidence type="ECO:0000313" key="14">
    <source>
        <dbReference type="Proteomes" id="UP000759131"/>
    </source>
</evidence>
<protein>
    <recommendedName>
        <fullName evidence="10">Apyrase</fullName>
        <ecNumber evidence="2">3.6.1.5</ecNumber>
    </recommendedName>
</protein>
<evidence type="ECO:0000256" key="3">
    <source>
        <dbReference type="ARBA" id="ARBA00022442"/>
    </source>
</evidence>
<evidence type="ECO:0000256" key="6">
    <source>
        <dbReference type="ARBA" id="ARBA00022837"/>
    </source>
</evidence>
<evidence type="ECO:0000256" key="1">
    <source>
        <dbReference type="ARBA" id="ARBA00001913"/>
    </source>
</evidence>
<keyword evidence="4 11" id="KW-0479">Metal-binding</keyword>
<keyword evidence="12" id="KW-0472">Membrane</keyword>
<comment type="similarity">
    <text evidence="8">Belongs to the apyrase family.</text>
</comment>
<dbReference type="PANTHER" id="PTHR13023:SF3">
    <property type="entry name" value="SOLUBLE CALCIUM-ACTIVATED NUCLEOTIDASE 1"/>
    <property type="match status" value="1"/>
</dbReference>
<keyword evidence="14" id="KW-1185">Reference proteome</keyword>
<evidence type="ECO:0000256" key="2">
    <source>
        <dbReference type="ARBA" id="ARBA00012148"/>
    </source>
</evidence>
<feature type="transmembrane region" description="Helical" evidence="12">
    <location>
        <begin position="28"/>
        <end position="47"/>
    </location>
</feature>
<gene>
    <name evidence="13" type="ORF">OSB1V03_LOCUS14423</name>
</gene>
<reference evidence="13" key="1">
    <citation type="submission" date="2020-11" db="EMBL/GenBank/DDBJ databases">
        <authorList>
            <person name="Tran Van P."/>
        </authorList>
    </citation>
    <scope>NUCLEOTIDE SEQUENCE</scope>
</reference>
<evidence type="ECO:0000256" key="8">
    <source>
        <dbReference type="ARBA" id="ARBA00025738"/>
    </source>
</evidence>
<dbReference type="Proteomes" id="UP000759131">
    <property type="component" value="Unassembled WGS sequence"/>
</dbReference>
<dbReference type="EC" id="3.6.1.5" evidence="2"/>
<dbReference type="GO" id="GO:0045134">
    <property type="term" value="F:UDP phosphatase activity"/>
    <property type="evidence" value="ECO:0007669"/>
    <property type="project" value="TreeGrafter"/>
</dbReference>
<dbReference type="InterPro" id="IPR036258">
    <property type="entry name" value="Apyrase_sf"/>
</dbReference>
<evidence type="ECO:0000256" key="5">
    <source>
        <dbReference type="ARBA" id="ARBA00022801"/>
    </source>
</evidence>
<dbReference type="Gene3D" id="2.120.10.100">
    <property type="entry name" value="Apyrase"/>
    <property type="match status" value="1"/>
</dbReference>
<dbReference type="OrthoDB" id="25028at2759"/>
<keyword evidence="7" id="KW-0800">Toxin</keyword>
<feature type="binding site" evidence="11">
    <location>
        <position position="345"/>
    </location>
    <ligand>
        <name>Ca(2+)</name>
        <dbReference type="ChEBI" id="CHEBI:29108"/>
    </ligand>
</feature>
<keyword evidence="12" id="KW-0812">Transmembrane</keyword>
<keyword evidence="6 11" id="KW-0106">Calcium</keyword>
<dbReference type="GO" id="GO:0004050">
    <property type="term" value="F:apyrase activity"/>
    <property type="evidence" value="ECO:0007669"/>
    <property type="project" value="UniProtKB-EC"/>
</dbReference>
<accession>A0A7R9Q7M5</accession>
<feature type="binding site" evidence="11">
    <location>
        <position position="396"/>
    </location>
    <ligand>
        <name>Ca(2+)</name>
        <dbReference type="ChEBI" id="CHEBI:29108"/>
    </ligand>
</feature>
<comment type="cofactor">
    <cofactor evidence="1 11">
        <name>Ca(2+)</name>
        <dbReference type="ChEBI" id="CHEBI:29108"/>
    </cofactor>
</comment>
<dbReference type="EMBL" id="OC868403">
    <property type="protein sequence ID" value="CAD7634027.1"/>
    <property type="molecule type" value="Genomic_DNA"/>
</dbReference>